<gene>
    <name evidence="7" type="ORF">HK415_20460</name>
</gene>
<feature type="transmembrane region" description="Helical" evidence="5">
    <location>
        <begin position="264"/>
        <end position="282"/>
    </location>
</feature>
<dbReference type="Pfam" id="PF00892">
    <property type="entry name" value="EamA"/>
    <property type="match status" value="2"/>
</dbReference>
<evidence type="ECO:0000256" key="3">
    <source>
        <dbReference type="ARBA" id="ARBA00022989"/>
    </source>
</evidence>
<proteinExistence type="predicted"/>
<feature type="transmembrane region" description="Helical" evidence="5">
    <location>
        <begin position="175"/>
        <end position="193"/>
    </location>
</feature>
<feature type="transmembrane region" description="Helical" evidence="5">
    <location>
        <begin position="151"/>
        <end position="169"/>
    </location>
</feature>
<evidence type="ECO:0000256" key="2">
    <source>
        <dbReference type="ARBA" id="ARBA00022692"/>
    </source>
</evidence>
<feature type="transmembrane region" description="Helical" evidence="5">
    <location>
        <begin position="288"/>
        <end position="305"/>
    </location>
</feature>
<dbReference type="InterPro" id="IPR000620">
    <property type="entry name" value="EamA_dom"/>
</dbReference>
<evidence type="ECO:0000313" key="7">
    <source>
        <dbReference type="EMBL" id="NNU45020.1"/>
    </source>
</evidence>
<reference evidence="7 8" key="1">
    <citation type="submission" date="2020-05" db="EMBL/GenBank/DDBJ databases">
        <authorList>
            <person name="Khan S.A."/>
            <person name="Jeon C.O."/>
            <person name="Chun B.H."/>
        </authorList>
    </citation>
    <scope>NUCLEOTIDE SEQUENCE [LARGE SCALE GENOMIC DNA]</scope>
    <source>
        <strain evidence="7 8">B156</strain>
    </source>
</reference>
<dbReference type="PANTHER" id="PTHR22911:SF6">
    <property type="entry name" value="SOLUTE CARRIER FAMILY 35 MEMBER G1"/>
    <property type="match status" value="1"/>
</dbReference>
<evidence type="ECO:0000256" key="5">
    <source>
        <dbReference type="SAM" id="Phobius"/>
    </source>
</evidence>
<feature type="transmembrane region" description="Helical" evidence="5">
    <location>
        <begin position="124"/>
        <end position="142"/>
    </location>
</feature>
<feature type="transmembrane region" description="Helical" evidence="5">
    <location>
        <begin position="67"/>
        <end position="86"/>
    </location>
</feature>
<feature type="domain" description="EamA" evidence="6">
    <location>
        <begin position="36"/>
        <end position="165"/>
    </location>
</feature>
<protein>
    <submittedName>
        <fullName evidence="7">DMT family transporter</fullName>
    </submittedName>
</protein>
<name>A0A849KC97_9BURK</name>
<reference evidence="7 8" key="2">
    <citation type="submission" date="2020-06" db="EMBL/GenBank/DDBJ databases">
        <title>Ramlibacter rhizophilus sp. nov., isolated from rhizosphere soil of national flower Mugunghwa from South Korea.</title>
        <authorList>
            <person name="Zheng-Fei Y."/>
            <person name="Huan T."/>
        </authorList>
    </citation>
    <scope>NUCLEOTIDE SEQUENCE [LARGE SCALE GENOMIC DNA]</scope>
    <source>
        <strain evidence="7 8">B156</strain>
    </source>
</reference>
<dbReference type="SUPFAM" id="SSF103481">
    <property type="entry name" value="Multidrug resistance efflux transporter EmrE"/>
    <property type="match status" value="2"/>
</dbReference>
<dbReference type="AlphaFoldDB" id="A0A849KC97"/>
<evidence type="ECO:0000256" key="4">
    <source>
        <dbReference type="ARBA" id="ARBA00023136"/>
    </source>
</evidence>
<dbReference type="RefSeq" id="WP_171562457.1">
    <property type="nucleotide sequence ID" value="NZ_JABFCS010000001.1"/>
</dbReference>
<dbReference type="InterPro" id="IPR037185">
    <property type="entry name" value="EmrE-like"/>
</dbReference>
<feature type="domain" description="EamA" evidence="6">
    <location>
        <begin position="177"/>
        <end position="304"/>
    </location>
</feature>
<feature type="transmembrane region" description="Helical" evidence="5">
    <location>
        <begin position="35"/>
        <end position="55"/>
    </location>
</feature>
<evidence type="ECO:0000259" key="6">
    <source>
        <dbReference type="Pfam" id="PF00892"/>
    </source>
</evidence>
<feature type="transmembrane region" description="Helical" evidence="5">
    <location>
        <begin position="205"/>
        <end position="226"/>
    </location>
</feature>
<sequence length="313" mass="34206">METGSTPAGRRRNLLARHASVAQRRVSRLDGNVRALLWSGTAGLLFVVLNSIMRAVSLTLDIFETQFLRYLMGLAVMLPLMARAGLAAYRPKNIGGQFARGGVHTVGLCLWFIALPHITIADVTAIGFTGPIFIMLGAVLLFKEPMRWERWLAAAIGFAGVLIVVAPKLSGGAGFYNLVMLASSPVFAASFLITKALTRYERPEVIVAWQSITVTLLSLPLALWHWQNPTATQWLLCALCGLLGSTAHYCLTRSYATADISATQSLKFLDLVWATLIGWIWFGDHPSRSTIIGGIVICASTIWIARREARGPR</sequence>
<evidence type="ECO:0000256" key="1">
    <source>
        <dbReference type="ARBA" id="ARBA00004141"/>
    </source>
</evidence>
<keyword evidence="2 5" id="KW-0812">Transmembrane</keyword>
<feature type="transmembrane region" description="Helical" evidence="5">
    <location>
        <begin position="232"/>
        <end position="252"/>
    </location>
</feature>
<dbReference type="Gene3D" id="1.10.3730.20">
    <property type="match status" value="1"/>
</dbReference>
<comment type="subcellular location">
    <subcellularLocation>
        <location evidence="1">Membrane</location>
        <topology evidence="1">Multi-pass membrane protein</topology>
    </subcellularLocation>
</comment>
<organism evidence="7 8">
    <name type="scientific">Ramlibacter montanisoli</name>
    <dbReference type="NCBI Taxonomy" id="2732512"/>
    <lineage>
        <taxon>Bacteria</taxon>
        <taxon>Pseudomonadati</taxon>
        <taxon>Pseudomonadota</taxon>
        <taxon>Betaproteobacteria</taxon>
        <taxon>Burkholderiales</taxon>
        <taxon>Comamonadaceae</taxon>
        <taxon>Ramlibacter</taxon>
    </lineage>
</organism>
<accession>A0A849KC97</accession>
<dbReference type="PANTHER" id="PTHR22911">
    <property type="entry name" value="ACYL-MALONYL CONDENSING ENZYME-RELATED"/>
    <property type="match status" value="1"/>
</dbReference>
<keyword evidence="4 5" id="KW-0472">Membrane</keyword>
<keyword evidence="3 5" id="KW-1133">Transmembrane helix</keyword>
<evidence type="ECO:0000313" key="8">
    <source>
        <dbReference type="Proteomes" id="UP000552954"/>
    </source>
</evidence>
<dbReference type="GO" id="GO:0016020">
    <property type="term" value="C:membrane"/>
    <property type="evidence" value="ECO:0007669"/>
    <property type="project" value="UniProtKB-SubCell"/>
</dbReference>
<keyword evidence="8" id="KW-1185">Reference proteome</keyword>
<dbReference type="Proteomes" id="UP000552954">
    <property type="component" value="Unassembled WGS sequence"/>
</dbReference>
<comment type="caution">
    <text evidence="7">The sequence shown here is derived from an EMBL/GenBank/DDBJ whole genome shotgun (WGS) entry which is preliminary data.</text>
</comment>
<dbReference type="EMBL" id="JABFCS010000001">
    <property type="protein sequence ID" value="NNU45020.1"/>
    <property type="molecule type" value="Genomic_DNA"/>
</dbReference>
<feature type="transmembrane region" description="Helical" evidence="5">
    <location>
        <begin position="98"/>
        <end position="118"/>
    </location>
</feature>